<dbReference type="Proteomes" id="UP001283361">
    <property type="component" value="Unassembled WGS sequence"/>
</dbReference>
<dbReference type="EMBL" id="JAWDGP010000739">
    <property type="protein sequence ID" value="KAK3797893.1"/>
    <property type="molecule type" value="Genomic_DNA"/>
</dbReference>
<evidence type="ECO:0000313" key="3">
    <source>
        <dbReference type="Proteomes" id="UP001283361"/>
    </source>
</evidence>
<name>A0AAE1E9I6_9GAST</name>
<proteinExistence type="predicted"/>
<comment type="caution">
    <text evidence="2">The sequence shown here is derived from an EMBL/GenBank/DDBJ whole genome shotgun (WGS) entry which is preliminary data.</text>
</comment>
<sequence length="49" mass="5662">TAKRSKANLTVKGCESVIMRLISDKNKKKQQNPQNDHHTIGIEQQQRLF</sequence>
<feature type="region of interest" description="Disordered" evidence="1">
    <location>
        <begin position="25"/>
        <end position="49"/>
    </location>
</feature>
<organism evidence="2 3">
    <name type="scientific">Elysia crispata</name>
    <name type="common">lettuce slug</name>
    <dbReference type="NCBI Taxonomy" id="231223"/>
    <lineage>
        <taxon>Eukaryota</taxon>
        <taxon>Metazoa</taxon>
        <taxon>Spiralia</taxon>
        <taxon>Lophotrochozoa</taxon>
        <taxon>Mollusca</taxon>
        <taxon>Gastropoda</taxon>
        <taxon>Heterobranchia</taxon>
        <taxon>Euthyneura</taxon>
        <taxon>Panpulmonata</taxon>
        <taxon>Sacoglossa</taxon>
        <taxon>Placobranchoidea</taxon>
        <taxon>Plakobranchidae</taxon>
        <taxon>Elysia</taxon>
    </lineage>
</organism>
<feature type="non-terminal residue" evidence="2">
    <location>
        <position position="1"/>
    </location>
</feature>
<keyword evidence="3" id="KW-1185">Reference proteome</keyword>
<evidence type="ECO:0000313" key="2">
    <source>
        <dbReference type="EMBL" id="KAK3797893.1"/>
    </source>
</evidence>
<evidence type="ECO:0000256" key="1">
    <source>
        <dbReference type="SAM" id="MobiDB-lite"/>
    </source>
</evidence>
<protein>
    <submittedName>
        <fullName evidence="2">Uncharacterized protein</fullName>
    </submittedName>
</protein>
<dbReference type="AlphaFoldDB" id="A0AAE1E9I6"/>
<gene>
    <name evidence="2" type="ORF">RRG08_007991</name>
</gene>
<reference evidence="2" key="1">
    <citation type="journal article" date="2023" name="G3 (Bethesda)">
        <title>A reference genome for the long-term kleptoplast-retaining sea slug Elysia crispata morphotype clarki.</title>
        <authorList>
            <person name="Eastman K.E."/>
            <person name="Pendleton A.L."/>
            <person name="Shaikh M.A."/>
            <person name="Suttiyut T."/>
            <person name="Ogas R."/>
            <person name="Tomko P."/>
            <person name="Gavelis G."/>
            <person name="Widhalm J.R."/>
            <person name="Wisecaver J.H."/>
        </authorList>
    </citation>
    <scope>NUCLEOTIDE SEQUENCE</scope>
    <source>
        <strain evidence="2">ECLA1</strain>
    </source>
</reference>
<accession>A0AAE1E9I6</accession>